<dbReference type="PANTHER" id="PTHR46919">
    <property type="entry name" value="ZINC FINGER, C3HC4 TYPE (RING FINGER) FAMILY PROTEIN"/>
    <property type="match status" value="1"/>
</dbReference>
<dbReference type="EnsemblMetazoa" id="Aqu2.1.02210_001">
    <property type="protein sequence ID" value="Aqu2.1.02210_001"/>
    <property type="gene ID" value="Aqu2.1.02210"/>
</dbReference>
<dbReference type="InParanoid" id="A0A1X7SJG4"/>
<dbReference type="AlphaFoldDB" id="A0A1X7SJG4"/>
<sequence length="305" mass="34674">MYPWIFLVTPLIKLLSERELFYSALLNRWQTLAQSNFIPSLLFQDSIAGDATFLDEALYILQLPVVFLPASHMLQLQELYDNDIVIINEDSFTNYFLSKIKVFDAHIEIQLTGFDKLENFKNQLRTVPCIPCSPDGVVLKLPSQLIDPGTFHDMFDPDDSLFPFSDFCQNNPVCYTIMEMGMMSRKLPWDIVIKSAQTIKSVIVIDENKAMKRVKAILKCINSTVPDELKETSFLPVVPKPEHYFLPWKGEGHVLLSPTELMCDLRMGTREAALIVGSQRAILNTNSVNHGGCGSISQRFLHLQL</sequence>
<organism evidence="1">
    <name type="scientific">Amphimedon queenslandica</name>
    <name type="common">Sponge</name>
    <dbReference type="NCBI Taxonomy" id="400682"/>
    <lineage>
        <taxon>Eukaryota</taxon>
        <taxon>Metazoa</taxon>
        <taxon>Porifera</taxon>
        <taxon>Demospongiae</taxon>
        <taxon>Heteroscleromorpha</taxon>
        <taxon>Haplosclerida</taxon>
        <taxon>Niphatidae</taxon>
        <taxon>Amphimedon</taxon>
    </lineage>
</organism>
<dbReference type="PANTHER" id="PTHR46919:SF2">
    <property type="entry name" value="SACSIN"/>
    <property type="match status" value="1"/>
</dbReference>
<reference evidence="1" key="1">
    <citation type="submission" date="2017-05" db="UniProtKB">
        <authorList>
            <consortium name="EnsemblMetazoa"/>
        </authorList>
    </citation>
    <scope>IDENTIFICATION</scope>
</reference>
<dbReference type="OrthoDB" id="1262810at2759"/>
<protein>
    <submittedName>
        <fullName evidence="1">Uncharacterized protein</fullName>
    </submittedName>
</protein>
<evidence type="ECO:0000313" key="1">
    <source>
        <dbReference type="EnsemblMetazoa" id="Aqu2.1.02210_001"/>
    </source>
</evidence>
<accession>A0A1X7SJG4</accession>
<dbReference type="STRING" id="400682.A0A1X7SJG4"/>
<proteinExistence type="predicted"/>
<name>A0A1X7SJG4_AMPQE</name>